<comment type="caution">
    <text evidence="7">The sequence shown here is derived from an EMBL/GenBank/DDBJ whole genome shotgun (WGS) entry which is preliminary data.</text>
</comment>
<evidence type="ECO:0000259" key="6">
    <source>
        <dbReference type="Pfam" id="PF01593"/>
    </source>
</evidence>
<dbReference type="SUPFAM" id="SSF51905">
    <property type="entry name" value="FAD/NAD(P)-binding domain"/>
    <property type="match status" value="1"/>
</dbReference>
<proteinExistence type="predicted"/>
<protein>
    <submittedName>
        <fullName evidence="7">NAD(P)/FAD-dependent oxidoreductase</fullName>
    </submittedName>
</protein>
<dbReference type="Gene3D" id="3.50.50.60">
    <property type="entry name" value="FAD/NAD(P)-binding domain"/>
    <property type="match status" value="2"/>
</dbReference>
<evidence type="ECO:0000256" key="4">
    <source>
        <dbReference type="ARBA" id="ARBA00022857"/>
    </source>
</evidence>
<dbReference type="PANTHER" id="PTHR46091:SF3">
    <property type="entry name" value="AMINE OXIDASE DOMAIN-CONTAINING PROTEIN"/>
    <property type="match status" value="1"/>
</dbReference>
<dbReference type="InterPro" id="IPR036188">
    <property type="entry name" value="FAD/NAD-bd_sf"/>
</dbReference>
<dbReference type="InterPro" id="IPR002937">
    <property type="entry name" value="Amino_oxidase"/>
</dbReference>
<gene>
    <name evidence="7" type="ORF">ENL40_06295</name>
</gene>
<keyword evidence="3" id="KW-0274">FAD</keyword>
<evidence type="ECO:0000256" key="5">
    <source>
        <dbReference type="ARBA" id="ARBA00023027"/>
    </source>
</evidence>
<name>A0A7C5JX68_THELI</name>
<dbReference type="AlphaFoldDB" id="A0A7C5JX68"/>
<keyword evidence="5" id="KW-0520">NAD</keyword>
<keyword evidence="2" id="KW-0732">Signal</keyword>
<dbReference type="GO" id="GO:0016491">
    <property type="term" value="F:oxidoreductase activity"/>
    <property type="evidence" value="ECO:0007669"/>
    <property type="project" value="InterPro"/>
</dbReference>
<keyword evidence="4" id="KW-0521">NADP</keyword>
<evidence type="ECO:0000256" key="3">
    <source>
        <dbReference type="ARBA" id="ARBA00022827"/>
    </source>
</evidence>
<feature type="domain" description="Amine oxidase" evidence="6">
    <location>
        <begin position="20"/>
        <end position="482"/>
    </location>
</feature>
<feature type="non-terminal residue" evidence="7">
    <location>
        <position position="1"/>
    </location>
</feature>
<evidence type="ECO:0000256" key="2">
    <source>
        <dbReference type="ARBA" id="ARBA00022729"/>
    </source>
</evidence>
<keyword evidence="1" id="KW-0285">Flavoprotein</keyword>
<accession>A0A7C5JX68</accession>
<evidence type="ECO:0000256" key="1">
    <source>
        <dbReference type="ARBA" id="ARBA00022630"/>
    </source>
</evidence>
<dbReference type="InterPro" id="IPR052206">
    <property type="entry name" value="Retinol_saturase"/>
</dbReference>
<dbReference type="PANTHER" id="PTHR46091">
    <property type="entry name" value="BLR7054 PROTEIN"/>
    <property type="match status" value="1"/>
</dbReference>
<reference evidence="7" key="1">
    <citation type="journal article" date="2020" name="mSystems">
        <title>Genome- and Community-Level Interaction Insights into Carbon Utilization and Element Cycling Functions of Hydrothermarchaeota in Hydrothermal Sediment.</title>
        <authorList>
            <person name="Zhou Z."/>
            <person name="Liu Y."/>
            <person name="Xu W."/>
            <person name="Pan J."/>
            <person name="Luo Z.H."/>
            <person name="Li M."/>
        </authorList>
    </citation>
    <scope>NUCLEOTIDE SEQUENCE [LARGE SCALE GENOMIC DNA]</scope>
    <source>
        <strain evidence="7">HyVt-93</strain>
    </source>
</reference>
<dbReference type="Proteomes" id="UP000886217">
    <property type="component" value="Unassembled WGS sequence"/>
</dbReference>
<evidence type="ECO:0000313" key="7">
    <source>
        <dbReference type="EMBL" id="HHI01057.1"/>
    </source>
</evidence>
<dbReference type="EMBL" id="DRTU01000255">
    <property type="protein sequence ID" value="HHI01057.1"/>
    <property type="molecule type" value="Genomic_DNA"/>
</dbReference>
<organism evidence="7">
    <name type="scientific">Thermococcus litoralis</name>
    <dbReference type="NCBI Taxonomy" id="2265"/>
    <lineage>
        <taxon>Archaea</taxon>
        <taxon>Methanobacteriati</taxon>
        <taxon>Methanobacteriota</taxon>
        <taxon>Thermococci</taxon>
        <taxon>Thermococcales</taxon>
        <taxon>Thermococcaceae</taxon>
        <taxon>Thermococcus</taxon>
    </lineage>
</organism>
<sequence>VDVTQKPKGEYDVIIVGSGIAGLTCGALLSKRGYKVLVLEQHHKVGGYCSSFKRKDFVFNTGVENVSGLWEKGPVTYLLKELGFKKDELFAKNRMKYIFKGKEIDASNLEEFIKVLLEMFPEEKDNICAFFDEAKKAYEECYKDLVYGVPLPAELIVKVFGAKKLLDYPKEHPHFFDWMNKTYKQKLDEFFTNEDLKTLLCALLGYLGTKPEETRASSALTAVVSYYLHGGYFPKRGAQRFADRLKEFIECNSGKVLTRHRVDKIIVEKGEVRGVRVGNKIFKSPIVVANANAKTTFLELVGEENLDRDFVEYIKKLKMSPSCFMVFLGVDMDLSSYPTIIENLDEGYSIAINSNDSGLAPKGKASITILTGANYHDFPERGTKEYLERKKEFAEMLIKKAGKIIPNLSKHIVVQDATTPKTLERYTSMPEGAIYAFDQSINTKRPYFKTPIKGLYLASASTFPGGGIEAVVISGIICANDIYGWNRRGCKDGNENRKN</sequence>
<dbReference type="Pfam" id="PF01593">
    <property type="entry name" value="Amino_oxidase"/>
    <property type="match status" value="1"/>
</dbReference>